<evidence type="ECO:0000313" key="10">
    <source>
        <dbReference type="EMBL" id="PPE04501.1"/>
    </source>
</evidence>
<comment type="cofactor">
    <cofactor evidence="1 8">
        <name>Zn(2+)</name>
        <dbReference type="ChEBI" id="CHEBI:29105"/>
    </cofactor>
</comment>
<feature type="active site" description="Proton donor" evidence="7">
    <location>
        <position position="81"/>
    </location>
</feature>
<accession>A0A8E2UAG5</accession>
<dbReference type="GO" id="GO:0005737">
    <property type="term" value="C:cytoplasm"/>
    <property type="evidence" value="ECO:0007669"/>
    <property type="project" value="TreeGrafter"/>
</dbReference>
<evidence type="ECO:0000256" key="2">
    <source>
        <dbReference type="ARBA" id="ARBA00006576"/>
    </source>
</evidence>
<keyword evidence="3 8" id="KW-0479">Metal-binding</keyword>
<feature type="domain" description="CMP/dCMP-type deaminase" evidence="9">
    <location>
        <begin position="8"/>
        <end position="139"/>
    </location>
</feature>
<dbReference type="PROSITE" id="PS00903">
    <property type="entry name" value="CYT_DCMP_DEAMINASES_1"/>
    <property type="match status" value="1"/>
</dbReference>
<feature type="binding site" evidence="8">
    <location>
        <position position="104"/>
    </location>
    <ligand>
        <name>Zn(2+)</name>
        <dbReference type="ChEBI" id="CHEBI:29105"/>
        <note>catalytic</note>
    </ligand>
</feature>
<dbReference type="Proteomes" id="UP000239010">
    <property type="component" value="Unassembled WGS sequence"/>
</dbReference>
<feature type="binding site" evidence="8">
    <location>
        <position position="79"/>
    </location>
    <ligand>
        <name>Zn(2+)</name>
        <dbReference type="ChEBI" id="CHEBI:29105"/>
        <note>catalytic</note>
    </ligand>
</feature>
<dbReference type="InterPro" id="IPR035105">
    <property type="entry name" value="Deoxycytidylate_deaminase_dom"/>
</dbReference>
<dbReference type="GO" id="GO:0009165">
    <property type="term" value="P:nucleotide biosynthetic process"/>
    <property type="evidence" value="ECO:0007669"/>
    <property type="project" value="UniProtKB-KW"/>
</dbReference>
<protein>
    <submittedName>
        <fullName evidence="10">Deoxycytidylate deaminase</fullName>
    </submittedName>
</protein>
<dbReference type="FunFam" id="3.40.140.10:FF:000021">
    <property type="entry name" value="Deoxycytidylate deaminase"/>
    <property type="match status" value="1"/>
</dbReference>
<dbReference type="PIRSF" id="PIRSF006019">
    <property type="entry name" value="dCMP_deaminase"/>
    <property type="match status" value="1"/>
</dbReference>
<evidence type="ECO:0000256" key="8">
    <source>
        <dbReference type="PIRSR" id="PIRSR006019-2"/>
    </source>
</evidence>
<evidence type="ECO:0000256" key="7">
    <source>
        <dbReference type="PIRSR" id="PIRSR006019-1"/>
    </source>
</evidence>
<dbReference type="EMBL" id="PHND01000001">
    <property type="protein sequence ID" value="PPE04501.1"/>
    <property type="molecule type" value="Genomic_DNA"/>
</dbReference>
<gene>
    <name evidence="10" type="primary">comEB</name>
    <name evidence="10" type="ORF">EELLY_v1c01810</name>
</gene>
<comment type="similarity">
    <text evidence="2">Belongs to the cytidine and deoxycytidylate deaminase family.</text>
</comment>
<dbReference type="InterPro" id="IPR016192">
    <property type="entry name" value="APOBEC/CMP_deaminase_Zn-bd"/>
</dbReference>
<evidence type="ECO:0000313" key="11">
    <source>
        <dbReference type="Proteomes" id="UP000239010"/>
    </source>
</evidence>
<comment type="caution">
    <text evidence="10">The sequence shown here is derived from an EMBL/GenBank/DDBJ whole genome shotgun (WGS) entry which is preliminary data.</text>
</comment>
<dbReference type="AlphaFoldDB" id="A0A8E2UAG5"/>
<dbReference type="GO" id="GO:0004132">
    <property type="term" value="F:dCMP deaminase activity"/>
    <property type="evidence" value="ECO:0007669"/>
    <property type="project" value="InterPro"/>
</dbReference>
<dbReference type="CDD" id="cd01286">
    <property type="entry name" value="deoxycytidylate_deaminase"/>
    <property type="match status" value="1"/>
</dbReference>
<dbReference type="PROSITE" id="PS51747">
    <property type="entry name" value="CYT_DCMP_DEAMINASES_2"/>
    <property type="match status" value="1"/>
</dbReference>
<evidence type="ECO:0000256" key="1">
    <source>
        <dbReference type="ARBA" id="ARBA00001947"/>
    </source>
</evidence>
<dbReference type="Gene3D" id="3.40.140.10">
    <property type="entry name" value="Cytidine Deaminase, domain 2"/>
    <property type="match status" value="1"/>
</dbReference>
<dbReference type="SUPFAM" id="SSF53927">
    <property type="entry name" value="Cytidine deaminase-like"/>
    <property type="match status" value="1"/>
</dbReference>
<dbReference type="RefSeq" id="WP_104205650.1">
    <property type="nucleotide sequence ID" value="NZ_PHND01000001.1"/>
</dbReference>
<dbReference type="PANTHER" id="PTHR11086">
    <property type="entry name" value="DEOXYCYTIDYLATE DEAMINASE-RELATED"/>
    <property type="match status" value="1"/>
</dbReference>
<dbReference type="InterPro" id="IPR002125">
    <property type="entry name" value="CMP_dCMP_dom"/>
</dbReference>
<keyword evidence="4" id="KW-0545">Nucleotide biosynthesis</keyword>
<dbReference type="PANTHER" id="PTHR11086:SF18">
    <property type="entry name" value="DEOXYCYTIDYLATE DEAMINASE"/>
    <property type="match status" value="1"/>
</dbReference>
<organism evidence="10 11">
    <name type="scientific">Entomoplasma ellychniae</name>
    <dbReference type="NCBI Taxonomy" id="2114"/>
    <lineage>
        <taxon>Bacteria</taxon>
        <taxon>Bacillati</taxon>
        <taxon>Mycoplasmatota</taxon>
        <taxon>Mollicutes</taxon>
        <taxon>Entomoplasmatales</taxon>
        <taxon>Entomoplasmataceae</taxon>
        <taxon>Entomoplasma</taxon>
    </lineage>
</organism>
<dbReference type="InterPro" id="IPR016473">
    <property type="entry name" value="dCMP_deaminase"/>
</dbReference>
<evidence type="ECO:0000256" key="4">
    <source>
        <dbReference type="ARBA" id="ARBA00022727"/>
    </source>
</evidence>
<proteinExistence type="inferred from homology"/>
<keyword evidence="11" id="KW-1185">Reference proteome</keyword>
<evidence type="ECO:0000256" key="5">
    <source>
        <dbReference type="ARBA" id="ARBA00022801"/>
    </source>
</evidence>
<dbReference type="GO" id="GO:0006220">
    <property type="term" value="P:pyrimidine nucleotide metabolic process"/>
    <property type="evidence" value="ECO:0007669"/>
    <property type="project" value="InterPro"/>
</dbReference>
<dbReference type="InterPro" id="IPR016193">
    <property type="entry name" value="Cytidine_deaminase-like"/>
</dbReference>
<evidence type="ECO:0000256" key="3">
    <source>
        <dbReference type="ARBA" id="ARBA00022723"/>
    </source>
</evidence>
<feature type="binding site" evidence="8">
    <location>
        <position position="107"/>
    </location>
    <ligand>
        <name>Zn(2+)</name>
        <dbReference type="ChEBI" id="CHEBI:29105"/>
        <note>catalytic</note>
    </ligand>
</feature>
<name>A0A8E2UAG5_9MOLU</name>
<keyword evidence="5" id="KW-0378">Hydrolase</keyword>
<dbReference type="Pfam" id="PF00383">
    <property type="entry name" value="dCMP_cyt_deam_1"/>
    <property type="match status" value="1"/>
</dbReference>
<keyword evidence="6 8" id="KW-0862">Zinc</keyword>
<dbReference type="GO" id="GO:0008270">
    <property type="term" value="F:zinc ion binding"/>
    <property type="evidence" value="ECO:0007669"/>
    <property type="project" value="InterPro"/>
</dbReference>
<evidence type="ECO:0000259" key="9">
    <source>
        <dbReference type="PROSITE" id="PS51747"/>
    </source>
</evidence>
<dbReference type="InterPro" id="IPR015517">
    <property type="entry name" value="dCMP_deaminase-rel"/>
</dbReference>
<sequence length="158" mass="17679">MKRQGYLSWESFFVSVAKVCAMRSKDPSTQVGAVIVNPLKQIIATGYNGFPRGIDDNEFPWTKSQEAEWENTKYPFVVHAELNAIVNARANLSDCSLYITLFPCNECAKIIIQAGIKEVFYTGDKNIDSKEAQASIRMLKAANIPTKKINDIIVEVTK</sequence>
<evidence type="ECO:0000256" key="6">
    <source>
        <dbReference type="ARBA" id="ARBA00022833"/>
    </source>
</evidence>
<reference evidence="10 11" key="1">
    <citation type="submission" date="2017-11" db="EMBL/GenBank/DDBJ databases">
        <title>Genome sequence of Entomoplasma ellychniae ELCN-1 (ATCC 43707).</title>
        <authorList>
            <person name="Lo W.-S."/>
            <person name="Gasparich G.E."/>
            <person name="Kuo C.-H."/>
        </authorList>
    </citation>
    <scope>NUCLEOTIDE SEQUENCE [LARGE SCALE GENOMIC DNA]</scope>
    <source>
        <strain evidence="10 11">ELCN-1</strain>
    </source>
</reference>